<accession>A0AAQ3RG25</accession>
<dbReference type="Proteomes" id="UP001374535">
    <property type="component" value="Chromosome 11"/>
</dbReference>
<evidence type="ECO:0000313" key="2">
    <source>
        <dbReference type="EMBL" id="WVY90385.1"/>
    </source>
</evidence>
<proteinExistence type="predicted"/>
<evidence type="ECO:0000313" key="3">
    <source>
        <dbReference type="Proteomes" id="UP001374535"/>
    </source>
</evidence>
<sequence length="125" mass="14411">MFLWHETGSLRQSCEMMRQDIQAILTILKDRKNDNRGPRQDGSESSVNDNAGGDGGQPGAGCTGVMINWRMRVELPVFEGGEPWNWISRAEKFFEVQKAEEEEKMQLAFISMEGYAGSWFRFWRE</sequence>
<protein>
    <recommendedName>
        <fullName evidence="4">Retrotransposon gag domain-containing protein</fullName>
    </recommendedName>
</protein>
<feature type="compositionally biased region" description="Gly residues" evidence="1">
    <location>
        <begin position="52"/>
        <end position="61"/>
    </location>
</feature>
<organism evidence="2 3">
    <name type="scientific">Vigna mungo</name>
    <name type="common">Black gram</name>
    <name type="synonym">Phaseolus mungo</name>
    <dbReference type="NCBI Taxonomy" id="3915"/>
    <lineage>
        <taxon>Eukaryota</taxon>
        <taxon>Viridiplantae</taxon>
        <taxon>Streptophyta</taxon>
        <taxon>Embryophyta</taxon>
        <taxon>Tracheophyta</taxon>
        <taxon>Spermatophyta</taxon>
        <taxon>Magnoliopsida</taxon>
        <taxon>eudicotyledons</taxon>
        <taxon>Gunneridae</taxon>
        <taxon>Pentapetalae</taxon>
        <taxon>rosids</taxon>
        <taxon>fabids</taxon>
        <taxon>Fabales</taxon>
        <taxon>Fabaceae</taxon>
        <taxon>Papilionoideae</taxon>
        <taxon>50 kb inversion clade</taxon>
        <taxon>NPAAA clade</taxon>
        <taxon>indigoferoid/millettioid clade</taxon>
        <taxon>Phaseoleae</taxon>
        <taxon>Vigna</taxon>
    </lineage>
</organism>
<dbReference type="AlphaFoldDB" id="A0AAQ3RG25"/>
<feature type="region of interest" description="Disordered" evidence="1">
    <location>
        <begin position="30"/>
        <end position="61"/>
    </location>
</feature>
<evidence type="ECO:0000256" key="1">
    <source>
        <dbReference type="SAM" id="MobiDB-lite"/>
    </source>
</evidence>
<gene>
    <name evidence="2" type="ORF">V8G54_035899</name>
</gene>
<name>A0AAQ3RG25_VIGMU</name>
<reference evidence="2 3" key="1">
    <citation type="journal article" date="2023" name="Life. Sci Alliance">
        <title>Evolutionary insights into 3D genome organization and epigenetic landscape of Vigna mungo.</title>
        <authorList>
            <person name="Junaid A."/>
            <person name="Singh B."/>
            <person name="Bhatia S."/>
        </authorList>
    </citation>
    <scope>NUCLEOTIDE SEQUENCE [LARGE SCALE GENOMIC DNA]</scope>
    <source>
        <strain evidence="2">Urdbean</strain>
    </source>
</reference>
<dbReference type="EMBL" id="CP144690">
    <property type="protein sequence ID" value="WVY90385.1"/>
    <property type="molecule type" value="Genomic_DNA"/>
</dbReference>
<keyword evidence="3" id="KW-1185">Reference proteome</keyword>
<feature type="compositionally biased region" description="Basic and acidic residues" evidence="1">
    <location>
        <begin position="30"/>
        <end position="42"/>
    </location>
</feature>
<evidence type="ECO:0008006" key="4">
    <source>
        <dbReference type="Google" id="ProtNLM"/>
    </source>
</evidence>